<accession>A0ABM5GXM0</accession>
<feature type="compositionally biased region" description="Acidic residues" evidence="1">
    <location>
        <begin position="54"/>
        <end position="64"/>
    </location>
</feature>
<protein>
    <submittedName>
        <fullName evidence="2">Uncharacterized protein</fullName>
    </submittedName>
</protein>
<reference evidence="2" key="2">
    <citation type="submission" date="2025-05" db="UniProtKB">
        <authorList>
            <consortium name="EnsemblMetazoa"/>
        </authorList>
    </citation>
    <scope>IDENTIFICATION</scope>
</reference>
<sequence length="367" mass="41651">MTDFNASAAMLPLDEYYQQCVIPKPKVPPRYSTKPISKKNKRQAGHLRSYKEVGEDDDDEDDNEDFLGAELERNYQEEGVKEFDADLNFEMNDFKMNWEEEVSPNLELYQSSAQWRIYGNNVNRPAGAAPLVPNDQTRGNVKSRLDLRNSSRFRDNNNHRRNLNHIQNRNSFHRGQQQAQSAMEQRMRTAYNAFSSQSTTTAYAKQPGDVLTNINNHFQYSHQDPSDLHTTTNTMGFESNDWAGPSSITSLIDSVSNIPDNRVKNRLGCETISGLPHTSLNDLISGVPQDNSFLKSNLDTANDSESMKVSKMARNVLLLLKSVAQKTEQGASSDFFQNIDWMNGPGEQPRSDAMPGMDGQYQQMRFN</sequence>
<dbReference type="Proteomes" id="UP001652680">
    <property type="component" value="Unassembled WGS sequence"/>
</dbReference>
<keyword evidence="3" id="KW-1185">Reference proteome</keyword>
<proteinExistence type="predicted"/>
<feature type="compositionally biased region" description="Basic residues" evidence="1">
    <location>
        <begin position="36"/>
        <end position="45"/>
    </location>
</feature>
<name>A0ABM5GXM0_DRORH</name>
<dbReference type="RefSeq" id="XP_016971281.2">
    <property type="nucleotide sequence ID" value="XM_017115792.2"/>
</dbReference>
<evidence type="ECO:0000313" key="2">
    <source>
        <dbReference type="EnsemblMetazoa" id="XP_016971281.2"/>
    </source>
</evidence>
<organism evidence="2 3">
    <name type="scientific">Drosophila rhopaloa</name>
    <name type="common">Fruit fly</name>
    <dbReference type="NCBI Taxonomy" id="1041015"/>
    <lineage>
        <taxon>Eukaryota</taxon>
        <taxon>Metazoa</taxon>
        <taxon>Ecdysozoa</taxon>
        <taxon>Arthropoda</taxon>
        <taxon>Hexapoda</taxon>
        <taxon>Insecta</taxon>
        <taxon>Pterygota</taxon>
        <taxon>Neoptera</taxon>
        <taxon>Endopterygota</taxon>
        <taxon>Diptera</taxon>
        <taxon>Brachycera</taxon>
        <taxon>Muscomorpha</taxon>
        <taxon>Ephydroidea</taxon>
        <taxon>Drosophilidae</taxon>
        <taxon>Drosophila</taxon>
        <taxon>Sophophora</taxon>
    </lineage>
</organism>
<dbReference type="GeneID" id="108038907"/>
<feature type="region of interest" description="Disordered" evidence="1">
    <location>
        <begin position="24"/>
        <end position="64"/>
    </location>
</feature>
<evidence type="ECO:0000256" key="1">
    <source>
        <dbReference type="SAM" id="MobiDB-lite"/>
    </source>
</evidence>
<reference evidence="3" key="1">
    <citation type="journal article" date="2021" name="Elife">
        <title>Highly contiguous assemblies of 101 drosophilid genomes.</title>
        <authorList>
            <person name="Kim B.Y."/>
            <person name="Wang J.R."/>
            <person name="Miller D.E."/>
            <person name="Barmina O."/>
            <person name="Delaney E."/>
            <person name="Thompson A."/>
            <person name="Comeault A.A."/>
            <person name="Peede D."/>
            <person name="D'Agostino E.R."/>
            <person name="Pelaez J."/>
            <person name="Aguilar J.M."/>
            <person name="Haji D."/>
            <person name="Matsunaga T."/>
            <person name="Armstrong E.E."/>
            <person name="Zych M."/>
            <person name="Ogawa Y."/>
            <person name="Stamenkovic-Radak M."/>
            <person name="Jelic M."/>
            <person name="Veselinovic M.S."/>
            <person name="Tanaskovic M."/>
            <person name="Eric P."/>
            <person name="Gao J.J."/>
            <person name="Katoh T.K."/>
            <person name="Toda M.J."/>
            <person name="Watabe H."/>
            <person name="Watada M."/>
            <person name="Davis J.S."/>
            <person name="Moyle L.C."/>
            <person name="Manoli G."/>
            <person name="Bertolini E."/>
            <person name="Kostal V."/>
            <person name="Hawley R.S."/>
            <person name="Takahashi A."/>
            <person name="Jones C.D."/>
            <person name="Price D.K."/>
            <person name="Whiteman N."/>
            <person name="Kopp A."/>
            <person name="Matute D.R."/>
            <person name="Petrov D.A."/>
        </authorList>
    </citation>
    <scope>NUCLEOTIDE SEQUENCE [LARGE SCALE GENOMIC DNA]</scope>
</reference>
<dbReference type="EnsemblMetazoa" id="XM_017115792.2">
    <property type="protein sequence ID" value="XP_016971281.2"/>
    <property type="gene ID" value="LOC108038907"/>
</dbReference>
<evidence type="ECO:0000313" key="3">
    <source>
        <dbReference type="Proteomes" id="UP001652680"/>
    </source>
</evidence>